<proteinExistence type="predicted"/>
<comment type="caution">
    <text evidence="1">The sequence shown here is derived from an EMBL/GenBank/DDBJ whole genome shotgun (WGS) entry which is preliminary data.</text>
</comment>
<protein>
    <submittedName>
        <fullName evidence="1">Uncharacterized protein</fullName>
    </submittedName>
</protein>
<evidence type="ECO:0000313" key="2">
    <source>
        <dbReference type="Proteomes" id="UP001054945"/>
    </source>
</evidence>
<dbReference type="Proteomes" id="UP001054945">
    <property type="component" value="Unassembled WGS sequence"/>
</dbReference>
<reference evidence="1 2" key="1">
    <citation type="submission" date="2021-06" db="EMBL/GenBank/DDBJ databases">
        <title>Caerostris extrusa draft genome.</title>
        <authorList>
            <person name="Kono N."/>
            <person name="Arakawa K."/>
        </authorList>
    </citation>
    <scope>NUCLEOTIDE SEQUENCE [LARGE SCALE GENOMIC DNA]</scope>
</reference>
<accession>A0AAV4PJP9</accession>
<organism evidence="1 2">
    <name type="scientific">Caerostris extrusa</name>
    <name type="common">Bark spider</name>
    <name type="synonym">Caerostris bankana</name>
    <dbReference type="NCBI Taxonomy" id="172846"/>
    <lineage>
        <taxon>Eukaryota</taxon>
        <taxon>Metazoa</taxon>
        <taxon>Ecdysozoa</taxon>
        <taxon>Arthropoda</taxon>
        <taxon>Chelicerata</taxon>
        <taxon>Arachnida</taxon>
        <taxon>Araneae</taxon>
        <taxon>Araneomorphae</taxon>
        <taxon>Entelegynae</taxon>
        <taxon>Araneoidea</taxon>
        <taxon>Araneidae</taxon>
        <taxon>Caerostris</taxon>
    </lineage>
</organism>
<keyword evidence="2" id="KW-1185">Reference proteome</keyword>
<dbReference type="AlphaFoldDB" id="A0AAV4PJP9"/>
<dbReference type="EMBL" id="BPLR01004707">
    <property type="protein sequence ID" value="GIX96874.1"/>
    <property type="molecule type" value="Genomic_DNA"/>
</dbReference>
<name>A0AAV4PJP9_CAEEX</name>
<evidence type="ECO:0000313" key="1">
    <source>
        <dbReference type="EMBL" id="GIX96874.1"/>
    </source>
</evidence>
<sequence length="74" mass="7930">MALASQGPLRPVSQPDVSVIHELATEVGAVRGCQRKKKGILGEIFLSLVVGDIFVFYSSKTQRPDGQLATALAY</sequence>
<gene>
    <name evidence="1" type="ORF">CEXT_571751</name>
</gene>